<dbReference type="Proteomes" id="UP000217676">
    <property type="component" value="Chromosome"/>
</dbReference>
<gene>
    <name evidence="2" type="ORF">SLA_0044</name>
</gene>
<organism evidence="2 3">
    <name type="scientific">Streptomyces laurentii</name>
    <dbReference type="NCBI Taxonomy" id="39478"/>
    <lineage>
        <taxon>Bacteria</taxon>
        <taxon>Bacillati</taxon>
        <taxon>Actinomycetota</taxon>
        <taxon>Actinomycetes</taxon>
        <taxon>Kitasatosporales</taxon>
        <taxon>Streptomycetaceae</taxon>
        <taxon>Streptomyces</taxon>
    </lineage>
</organism>
<accession>A0A169MYM3</accession>
<dbReference type="AlphaFoldDB" id="A0A169MYM3"/>
<dbReference type="SUPFAM" id="SSF160904">
    <property type="entry name" value="Jann2411-like"/>
    <property type="match status" value="1"/>
</dbReference>
<dbReference type="InterPro" id="IPR021005">
    <property type="entry name" value="Znf_CGNR"/>
</dbReference>
<evidence type="ECO:0000259" key="1">
    <source>
        <dbReference type="Pfam" id="PF11706"/>
    </source>
</evidence>
<name>A0A169MYM3_STRLU</name>
<evidence type="ECO:0000313" key="2">
    <source>
        <dbReference type="EMBL" id="BAU80999.1"/>
    </source>
</evidence>
<dbReference type="Gene3D" id="1.10.3300.10">
    <property type="entry name" value="Jann2411-like domain"/>
    <property type="match status" value="1"/>
</dbReference>
<dbReference type="KEGG" id="slau:SLA_0044"/>
<evidence type="ECO:0000313" key="3">
    <source>
        <dbReference type="Proteomes" id="UP000217676"/>
    </source>
</evidence>
<dbReference type="EMBL" id="AP017424">
    <property type="protein sequence ID" value="BAU80999.1"/>
    <property type="molecule type" value="Genomic_DNA"/>
</dbReference>
<dbReference type="InterPro" id="IPR010852">
    <property type="entry name" value="ABATE"/>
</dbReference>
<proteinExistence type="predicted"/>
<dbReference type="PANTHER" id="PTHR35525:SF3">
    <property type="entry name" value="BLL6575 PROTEIN"/>
    <property type="match status" value="1"/>
</dbReference>
<reference evidence="2 3" key="1">
    <citation type="journal article" date="2016" name="Genome Announc.">
        <title>Complete Genome Sequence of Thiostrepton-Producing Streptomyces laurentii ATCC 31255.</title>
        <authorList>
            <person name="Doi K."/>
            <person name="Fujino Y."/>
            <person name="Nagayoshi Y."/>
            <person name="Ohshima T."/>
            <person name="Ogata S."/>
        </authorList>
    </citation>
    <scope>NUCLEOTIDE SEQUENCE [LARGE SCALE GENOMIC DNA]</scope>
    <source>
        <strain evidence="2 3">ATCC 31255</strain>
    </source>
</reference>
<protein>
    <recommendedName>
        <fullName evidence="1">Zinc finger CGNR domain-containing protein</fullName>
    </recommendedName>
</protein>
<dbReference type="PANTHER" id="PTHR35525">
    <property type="entry name" value="BLL6575 PROTEIN"/>
    <property type="match status" value="1"/>
</dbReference>
<dbReference type="Pfam" id="PF11706">
    <property type="entry name" value="zf-CGNR"/>
    <property type="match status" value="1"/>
</dbReference>
<sequence>MTPHTLTCPHAATEAPPLLGEPLALEFANTHYAVRGSLRDGLGRPDHLAWWLWTCRDRFTTDLTDTALANVNEADVVHFRELRDASRRLIDARVQGWEPDSRDVAQLNRAGGLGRSWPILLWNPDTTPTTARMGAQGPLLEAQAELAHAVVTLLTTPDNPLASCPAPGCVLFFERTPPRRAWCSPGCGNRARAARHYHRHRPTD</sequence>
<feature type="domain" description="Zinc finger CGNR" evidence="1">
    <location>
        <begin position="161"/>
        <end position="200"/>
    </location>
</feature>
<dbReference type="InterPro" id="IPR023286">
    <property type="entry name" value="ABATE_dom_sf"/>
</dbReference>
<keyword evidence="3" id="KW-1185">Reference proteome</keyword>
<dbReference type="Pfam" id="PF07336">
    <property type="entry name" value="ABATE"/>
    <property type="match status" value="1"/>
</dbReference>